<accession>A0A2G4YRP5</accession>
<dbReference type="EMBL" id="PDEM01000020">
    <property type="protein sequence ID" value="PHZ84930.1"/>
    <property type="molecule type" value="Genomic_DNA"/>
</dbReference>
<evidence type="ECO:0000313" key="1">
    <source>
        <dbReference type="EMBL" id="PHZ84930.1"/>
    </source>
</evidence>
<comment type="caution">
    <text evidence="1">The sequence shown here is derived from an EMBL/GenBank/DDBJ whole genome shotgun (WGS) entry which is preliminary data.</text>
</comment>
<dbReference type="InterPro" id="IPR002816">
    <property type="entry name" value="TraB/PrgY/GumN_fam"/>
</dbReference>
<proteinExistence type="predicted"/>
<dbReference type="RefSeq" id="WP_099472502.1">
    <property type="nucleotide sequence ID" value="NZ_CP041025.1"/>
</dbReference>
<name>A0A2G4YRP5_9PROT</name>
<dbReference type="InterPro" id="IPR047111">
    <property type="entry name" value="YbaP-like"/>
</dbReference>
<gene>
    <name evidence="1" type="ORF">CRD36_09405</name>
</gene>
<dbReference type="InParanoid" id="A0A2G4YRP5"/>
<sequence>MILHVIGALSRRLFLKTSGAILTGLLLLSVPVGANETTSVKATPALWVVEKGDAKTYLMGSFHLLPKNYDWYHGPVRTSFEAADEMVMETVLDQAGMAAVQAIVMRNSSFTDADTLKNHLDDAHYQKMLGFSKAMMGLDEATAQKMKPWFMAINLSVLSIMSSGMDPNSGVDKILEARARSRQIAVTGLETPTEQMSALIHHPLPVQTAMLTDTLDKLDDFKSYIDLYLSAWASGDNDKIAEAMVEDMEKYEAMYQALLVQRNENWMPGIEGYLGNGKTSFIVVGAAHLVGKDGIVKMLRDKGYNVIKLQ</sequence>
<dbReference type="Pfam" id="PF01963">
    <property type="entry name" value="TraB_PrgY_gumN"/>
    <property type="match status" value="1"/>
</dbReference>
<dbReference type="PANTHER" id="PTHR40590:SF1">
    <property type="entry name" value="CYTOPLASMIC PROTEIN"/>
    <property type="match status" value="1"/>
</dbReference>
<reference evidence="1 2" key="1">
    <citation type="submission" date="2017-10" db="EMBL/GenBank/DDBJ databases">
        <title>Frigbacter circumglobatus gen. nov. sp. nov., isolated from sediment cultured in situ.</title>
        <authorList>
            <person name="Zhao Z."/>
        </authorList>
    </citation>
    <scope>NUCLEOTIDE SEQUENCE [LARGE SCALE GENOMIC DNA]</scope>
    <source>
        <strain evidence="1 2">ZYL</strain>
    </source>
</reference>
<protein>
    <recommendedName>
        <fullName evidence="3">TraB/GumN family protein</fullName>
    </recommendedName>
</protein>
<dbReference type="PANTHER" id="PTHR40590">
    <property type="entry name" value="CYTOPLASMIC PROTEIN-RELATED"/>
    <property type="match status" value="1"/>
</dbReference>
<dbReference type="PROSITE" id="PS51318">
    <property type="entry name" value="TAT"/>
    <property type="match status" value="1"/>
</dbReference>
<dbReference type="FunCoup" id="A0A2G4YRP5">
    <property type="interactions" value="9"/>
</dbReference>
<dbReference type="AlphaFoldDB" id="A0A2G4YRP5"/>
<dbReference type="InterPro" id="IPR006311">
    <property type="entry name" value="TAT_signal"/>
</dbReference>
<organism evidence="1 2">
    <name type="scientific">Paremcibacter congregatus</name>
    <dbReference type="NCBI Taxonomy" id="2043170"/>
    <lineage>
        <taxon>Bacteria</taxon>
        <taxon>Pseudomonadati</taxon>
        <taxon>Pseudomonadota</taxon>
        <taxon>Alphaproteobacteria</taxon>
        <taxon>Emcibacterales</taxon>
        <taxon>Emcibacteraceae</taxon>
        <taxon>Paremcibacter</taxon>
    </lineage>
</organism>
<evidence type="ECO:0000313" key="2">
    <source>
        <dbReference type="Proteomes" id="UP000229730"/>
    </source>
</evidence>
<keyword evidence="2" id="KW-1185">Reference proteome</keyword>
<dbReference type="CDD" id="cd14789">
    <property type="entry name" value="Tiki"/>
    <property type="match status" value="1"/>
</dbReference>
<dbReference type="OrthoDB" id="9806326at2"/>
<evidence type="ECO:0008006" key="3">
    <source>
        <dbReference type="Google" id="ProtNLM"/>
    </source>
</evidence>
<dbReference type="Proteomes" id="UP000229730">
    <property type="component" value="Unassembled WGS sequence"/>
</dbReference>